<evidence type="ECO:0000313" key="5">
    <source>
        <dbReference type="Proteomes" id="UP000000939"/>
    </source>
</evidence>
<keyword evidence="2" id="KW-0597">Phosphoprotein</keyword>
<dbReference type="SMART" id="SM00862">
    <property type="entry name" value="Trans_reg_C"/>
    <property type="match status" value="1"/>
</dbReference>
<dbReference type="STRING" id="572480.Arnit_3115"/>
<dbReference type="PANTHER" id="PTHR43228">
    <property type="entry name" value="TWO-COMPONENT RESPONSE REGULATOR"/>
    <property type="match status" value="1"/>
</dbReference>
<name>D5V7Z1_ARCNC</name>
<protein>
    <submittedName>
        <fullName evidence="4">Response regulator receiver protein</fullName>
    </submittedName>
</protein>
<dbReference type="InterPro" id="IPR052048">
    <property type="entry name" value="ST_Response_Regulator"/>
</dbReference>
<dbReference type="SUPFAM" id="SSF46894">
    <property type="entry name" value="C-terminal effector domain of the bipartite response regulators"/>
    <property type="match status" value="1"/>
</dbReference>
<evidence type="ECO:0000313" key="4">
    <source>
        <dbReference type="EMBL" id="ADG94761.1"/>
    </source>
</evidence>
<dbReference type="InterPro" id="IPR016032">
    <property type="entry name" value="Sig_transdc_resp-reg_C-effctor"/>
</dbReference>
<feature type="modified residue" description="4-aspartylphosphate" evidence="2">
    <location>
        <position position="60"/>
    </location>
</feature>
<gene>
    <name evidence="4" type="ordered locus">Arnit_3115</name>
</gene>
<feature type="domain" description="Response regulatory" evidence="3">
    <location>
        <begin position="11"/>
        <end position="125"/>
    </location>
</feature>
<dbReference type="EMBL" id="CP001999">
    <property type="protein sequence ID" value="ADG94761.1"/>
    <property type="molecule type" value="Genomic_DNA"/>
</dbReference>
<evidence type="ECO:0000259" key="3">
    <source>
        <dbReference type="PROSITE" id="PS50110"/>
    </source>
</evidence>
<dbReference type="Gene3D" id="3.40.50.2300">
    <property type="match status" value="1"/>
</dbReference>
<dbReference type="HOGENOM" id="CLU_000445_30_3_7"/>
<dbReference type="AlphaFoldDB" id="D5V7Z1"/>
<dbReference type="SMART" id="SM00448">
    <property type="entry name" value="REC"/>
    <property type="match status" value="1"/>
</dbReference>
<dbReference type="InterPro" id="IPR011006">
    <property type="entry name" value="CheY-like_superfamily"/>
</dbReference>
<dbReference type="SUPFAM" id="SSF52172">
    <property type="entry name" value="CheY-like"/>
    <property type="match status" value="1"/>
</dbReference>
<dbReference type="Pfam" id="PF00072">
    <property type="entry name" value="Response_reg"/>
    <property type="match status" value="1"/>
</dbReference>
<dbReference type="Proteomes" id="UP000000939">
    <property type="component" value="Chromosome"/>
</dbReference>
<dbReference type="KEGG" id="ant:Arnit_3115"/>
<keyword evidence="5" id="KW-1185">Reference proteome</keyword>
<evidence type="ECO:0000256" key="2">
    <source>
        <dbReference type="PROSITE-ProRule" id="PRU00169"/>
    </source>
</evidence>
<dbReference type="PROSITE" id="PS50110">
    <property type="entry name" value="RESPONSE_REGULATORY"/>
    <property type="match status" value="1"/>
</dbReference>
<reference evidence="4 5" key="1">
    <citation type="journal article" date="2010" name="Stand. Genomic Sci.">
        <title>Complete genome sequence of Arcobacter nitrofigilis type strain (CI).</title>
        <authorList>
            <person name="Pati A."/>
            <person name="Gronow S."/>
            <person name="Lapidus A."/>
            <person name="Copeland A."/>
            <person name="Glavina Del Rio T."/>
            <person name="Nolan M."/>
            <person name="Lucas S."/>
            <person name="Tice H."/>
            <person name="Cheng J.F."/>
            <person name="Han C."/>
            <person name="Chertkov O."/>
            <person name="Bruce D."/>
            <person name="Tapia R."/>
            <person name="Goodwin L."/>
            <person name="Pitluck S."/>
            <person name="Liolios K."/>
            <person name="Ivanova N."/>
            <person name="Mavromatis K."/>
            <person name="Chen A."/>
            <person name="Palaniappan K."/>
            <person name="Land M."/>
            <person name="Hauser L."/>
            <person name="Chang Y.J."/>
            <person name="Jeffries C.D."/>
            <person name="Detter J.C."/>
            <person name="Rohde M."/>
            <person name="Goker M."/>
            <person name="Bristow J."/>
            <person name="Eisen J.A."/>
            <person name="Markowitz V."/>
            <person name="Hugenholtz P."/>
            <person name="Klenk H.P."/>
            <person name="Kyrpides N.C."/>
        </authorList>
    </citation>
    <scope>NUCLEOTIDE SEQUENCE [LARGE SCALE GENOMIC DNA]</scope>
    <source>
        <strain evidence="5">ATCC 33309 / DSM 7299 / CCUG 15893 / LMG 7604 / NCTC 12251 / CI</strain>
    </source>
</reference>
<dbReference type="InterPro" id="IPR001789">
    <property type="entry name" value="Sig_transdc_resp-reg_receiver"/>
</dbReference>
<dbReference type="GO" id="GO:0006355">
    <property type="term" value="P:regulation of DNA-templated transcription"/>
    <property type="evidence" value="ECO:0007669"/>
    <property type="project" value="InterPro"/>
</dbReference>
<dbReference type="OrthoDB" id="5338800at2"/>
<proteinExistence type="predicted"/>
<dbReference type="eggNOG" id="COG0745">
    <property type="taxonomic scope" value="Bacteria"/>
</dbReference>
<dbReference type="InterPro" id="IPR001867">
    <property type="entry name" value="OmpR/PhoB-type_DNA-bd"/>
</dbReference>
<sequence>MNNLSILKELNVLYVDDDIKACESLKKILQYYFKNVFISNNGKEALETYFKNECHLLIVDYDMPIMNGYEFLSKIRETDDEVSAFIMSSYDDKIKLKNAISLNLLDYIIKPYELDILKNVLNRFVNNIEKKSLLKYQISQTCYYDRAKKIIFEEGREYKLTSYEIKIIEHLLKRVNQVVNYDELLNILDSQNQKSLISLIYKINKKLPIKFIENIKDIGYMVKK</sequence>
<organism evidence="4 5">
    <name type="scientific">Arcobacter nitrofigilis (strain ATCC 33309 / DSM 7299 / CCUG 15893 / LMG 7604 / NCTC 12251 / CI)</name>
    <name type="common">Campylobacter nitrofigilis</name>
    <dbReference type="NCBI Taxonomy" id="572480"/>
    <lineage>
        <taxon>Bacteria</taxon>
        <taxon>Pseudomonadati</taxon>
        <taxon>Campylobacterota</taxon>
        <taxon>Epsilonproteobacteria</taxon>
        <taxon>Campylobacterales</taxon>
        <taxon>Arcobacteraceae</taxon>
        <taxon>Arcobacter</taxon>
    </lineage>
</organism>
<accession>D5V7Z1</accession>
<evidence type="ECO:0000256" key="1">
    <source>
        <dbReference type="ARBA" id="ARBA00023125"/>
    </source>
</evidence>
<dbReference type="Gene3D" id="1.10.10.10">
    <property type="entry name" value="Winged helix-like DNA-binding domain superfamily/Winged helix DNA-binding domain"/>
    <property type="match status" value="1"/>
</dbReference>
<dbReference type="GO" id="GO:0003677">
    <property type="term" value="F:DNA binding"/>
    <property type="evidence" value="ECO:0007669"/>
    <property type="project" value="UniProtKB-KW"/>
</dbReference>
<dbReference type="InterPro" id="IPR036388">
    <property type="entry name" value="WH-like_DNA-bd_sf"/>
</dbReference>
<dbReference type="GO" id="GO:0000160">
    <property type="term" value="P:phosphorelay signal transduction system"/>
    <property type="evidence" value="ECO:0007669"/>
    <property type="project" value="InterPro"/>
</dbReference>
<dbReference type="CDD" id="cd00156">
    <property type="entry name" value="REC"/>
    <property type="match status" value="1"/>
</dbReference>
<dbReference type="PANTHER" id="PTHR43228:SF1">
    <property type="entry name" value="TWO-COMPONENT RESPONSE REGULATOR ARR22"/>
    <property type="match status" value="1"/>
</dbReference>
<dbReference type="RefSeq" id="WP_013136905.1">
    <property type="nucleotide sequence ID" value="NC_014166.1"/>
</dbReference>
<keyword evidence="1" id="KW-0238">DNA-binding</keyword>